<reference evidence="2" key="1">
    <citation type="submission" date="2015-08" db="UniProtKB">
        <authorList>
            <consortium name="WormBaseParasite"/>
        </authorList>
    </citation>
    <scope>IDENTIFICATION</scope>
</reference>
<evidence type="ECO:0000256" key="1">
    <source>
        <dbReference type="SAM" id="SignalP"/>
    </source>
</evidence>
<keyword evidence="1" id="KW-0732">Signal</keyword>
<protein>
    <submittedName>
        <fullName evidence="2">Uncharacterized protein</fullName>
    </submittedName>
</protein>
<sequence length="100" mass="11706">MKYIFILFFFIFIATSVKCFSVDDTRIEYNFKCVDVICEDTCKKDQLKAVCRLEFDNFFADPISSVCECVESLSIEYAKAIKNFFLEKSAEEIEKIYGKK</sequence>
<organism evidence="2">
    <name type="scientific">Strongyloides stercoralis</name>
    <name type="common">Threadworm</name>
    <dbReference type="NCBI Taxonomy" id="6248"/>
    <lineage>
        <taxon>Eukaryota</taxon>
        <taxon>Metazoa</taxon>
        <taxon>Ecdysozoa</taxon>
        <taxon>Nematoda</taxon>
        <taxon>Chromadorea</taxon>
        <taxon>Rhabditida</taxon>
        <taxon>Tylenchina</taxon>
        <taxon>Panagrolaimomorpha</taxon>
        <taxon>Strongyloidoidea</taxon>
        <taxon>Strongyloididae</taxon>
        <taxon>Strongyloides</taxon>
    </lineage>
</organism>
<feature type="chain" id="PRO_5005327536" evidence="1">
    <location>
        <begin position="20"/>
        <end position="100"/>
    </location>
</feature>
<evidence type="ECO:0000313" key="2">
    <source>
        <dbReference type="WBParaSite" id="SSTP_0000505100.1"/>
    </source>
</evidence>
<dbReference type="AlphaFoldDB" id="A0A0K0E6C0"/>
<proteinExistence type="predicted"/>
<dbReference type="WBParaSite" id="SSTP_0000505100.1">
    <property type="protein sequence ID" value="SSTP_0000505100.1"/>
    <property type="gene ID" value="SSTP_0000505100"/>
</dbReference>
<name>A0A0K0E6C0_STRER</name>
<feature type="signal peptide" evidence="1">
    <location>
        <begin position="1"/>
        <end position="19"/>
    </location>
</feature>
<accession>A0A0K0E6C0</accession>